<gene>
    <name evidence="4" type="ORF">E6W39_09295</name>
</gene>
<keyword evidence="2" id="KW-0472">Membrane</keyword>
<accession>A0A540W0A0</accession>
<organism evidence="4 5">
    <name type="scientific">Kitasatospora acidiphila</name>
    <dbReference type="NCBI Taxonomy" id="2567942"/>
    <lineage>
        <taxon>Bacteria</taxon>
        <taxon>Bacillati</taxon>
        <taxon>Actinomycetota</taxon>
        <taxon>Actinomycetes</taxon>
        <taxon>Kitasatosporales</taxon>
        <taxon>Streptomycetaceae</taxon>
        <taxon>Kitasatospora</taxon>
    </lineage>
</organism>
<feature type="compositionally biased region" description="Pro residues" evidence="1">
    <location>
        <begin position="50"/>
        <end position="70"/>
    </location>
</feature>
<protein>
    <submittedName>
        <fullName evidence="4">DUF4190 domain-containing protein</fullName>
    </submittedName>
</protein>
<dbReference type="EMBL" id="VIGB01000003">
    <property type="protein sequence ID" value="TQF02430.1"/>
    <property type="molecule type" value="Genomic_DNA"/>
</dbReference>
<keyword evidence="2" id="KW-0812">Transmembrane</keyword>
<feature type="region of interest" description="Disordered" evidence="1">
    <location>
        <begin position="1"/>
        <end position="93"/>
    </location>
</feature>
<dbReference type="OrthoDB" id="3628931at2"/>
<feature type="domain" description="DUF4190" evidence="3">
    <location>
        <begin position="98"/>
        <end position="158"/>
    </location>
</feature>
<comment type="caution">
    <text evidence="4">The sequence shown here is derived from an EMBL/GenBank/DDBJ whole genome shotgun (WGS) entry which is preliminary data.</text>
</comment>
<dbReference type="InterPro" id="IPR025241">
    <property type="entry name" value="DUF4190"/>
</dbReference>
<keyword evidence="2" id="KW-1133">Transmembrane helix</keyword>
<dbReference type="Proteomes" id="UP000319103">
    <property type="component" value="Unassembled WGS sequence"/>
</dbReference>
<evidence type="ECO:0000259" key="3">
    <source>
        <dbReference type="Pfam" id="PF13828"/>
    </source>
</evidence>
<sequence>MTADGADASEGSNGSKAPDASLGSEGSDGSKAPDASKGPDGSESPEPRDPWAPPGDAVPPPVTDRIPAPPGALGVQFPGRAYPGPFSPQPARPRTNGLAVTSLVTGILCCLWPAAIAFGISGLVQLRRRARAGYPQAGQGLAVAGLVLGVVGMLLTALGIVGLVNGHSSPELVQLKVGDCFRNQPSILDKRVKLTPCTTLHDGEVSGVVTLTETEFPGAGPAQAEADRLCGISKNAYVYDFWAQSSTLLEYHQAPTTRTEWDLGRHHAVCYLRDIAPDAVPRSVRCDARTLTADQLSFLSSIRELDWDARKPADRARLQQTAKDLLVIRSGLILKTWPPAAQGSTAMLEWELAADQPFWRTAAADTTTPVDQLYAGLAGHDPTQAESRVRAALGLTVQDPTAAKPSAEA</sequence>
<feature type="transmembrane region" description="Helical" evidence="2">
    <location>
        <begin position="141"/>
        <end position="164"/>
    </location>
</feature>
<feature type="transmembrane region" description="Helical" evidence="2">
    <location>
        <begin position="98"/>
        <end position="120"/>
    </location>
</feature>
<reference evidence="4 5" key="1">
    <citation type="submission" date="2019-06" db="EMBL/GenBank/DDBJ databases">
        <title>Description of Kitasatospora acidophila sp. nov. isolated from pine grove soil, and reclassification of Streptomyces novaecaesareae to Kitasatospora novaeceasareae comb. nov.</title>
        <authorList>
            <person name="Kim M.J."/>
        </authorList>
    </citation>
    <scope>NUCLEOTIDE SEQUENCE [LARGE SCALE GENOMIC DNA]</scope>
    <source>
        <strain evidence="4 5">MMS16-CNU292</strain>
    </source>
</reference>
<evidence type="ECO:0000256" key="1">
    <source>
        <dbReference type="SAM" id="MobiDB-lite"/>
    </source>
</evidence>
<proteinExistence type="predicted"/>
<evidence type="ECO:0000313" key="4">
    <source>
        <dbReference type="EMBL" id="TQF02430.1"/>
    </source>
</evidence>
<evidence type="ECO:0000256" key="2">
    <source>
        <dbReference type="SAM" id="Phobius"/>
    </source>
</evidence>
<keyword evidence="5" id="KW-1185">Reference proteome</keyword>
<dbReference type="AlphaFoldDB" id="A0A540W0A0"/>
<evidence type="ECO:0000313" key="5">
    <source>
        <dbReference type="Proteomes" id="UP000319103"/>
    </source>
</evidence>
<dbReference type="Pfam" id="PF13828">
    <property type="entry name" value="DUF4190"/>
    <property type="match status" value="1"/>
</dbReference>
<name>A0A540W0A0_9ACTN</name>